<dbReference type="GO" id="GO:0005524">
    <property type="term" value="F:ATP binding"/>
    <property type="evidence" value="ECO:0007669"/>
    <property type="project" value="UniProtKB-UniRule"/>
</dbReference>
<dbReference type="InterPro" id="IPR030946">
    <property type="entry name" value="EcfA2"/>
</dbReference>
<dbReference type="InterPro" id="IPR050095">
    <property type="entry name" value="ECF_ABC_transporter_ATP-bd"/>
</dbReference>
<dbReference type="GO" id="GO:0043190">
    <property type="term" value="C:ATP-binding cassette (ABC) transporter complex"/>
    <property type="evidence" value="ECO:0007669"/>
    <property type="project" value="TreeGrafter"/>
</dbReference>
<organism evidence="10 11">
    <name type="scientific">Haploplasma axanthum</name>
    <name type="common">Acholeplasma axanthum</name>
    <dbReference type="NCBI Taxonomy" id="29552"/>
    <lineage>
        <taxon>Bacteria</taxon>
        <taxon>Bacillati</taxon>
        <taxon>Mycoplasmatota</taxon>
        <taxon>Mollicutes</taxon>
        <taxon>Acholeplasmatales</taxon>
        <taxon>Acholeplasmataceae</taxon>
        <taxon>Haploplasma</taxon>
    </lineage>
</organism>
<accession>A0A449BCI0</accession>
<sequence length="285" mass="32378">MGIQFKNVSHEYVGIKTKDEAIININLNIEGSGEFIAILGHTGAGKSTLVQHMNALLLPTSGTLDVFGQILPPKKRERINYLRQKVGLVFQFPEYQLFENTIIDDIAFGPKNFKETKANAYENAKKAASMVGISEDLYQKSPFRISGGQMRRVAVAGILAMNPNILVLDEPTRGLDPLGRDEMMDIFKNIHEKENKTLVLITHDMDIVSKYAKRVVVLKEGKIVFDGKKEELFIHPNFKDFNLDLPTPLKILKYLEEKLGIPFEPKYSKEELVEYLKEAKLWIIK</sequence>
<dbReference type="Gene3D" id="3.40.50.300">
    <property type="entry name" value="P-loop containing nucleotide triphosphate hydrolases"/>
    <property type="match status" value="1"/>
</dbReference>
<keyword evidence="4 8" id="KW-0547">Nucleotide-binding</keyword>
<evidence type="ECO:0000256" key="3">
    <source>
        <dbReference type="ARBA" id="ARBA00022475"/>
    </source>
</evidence>
<evidence type="ECO:0000256" key="6">
    <source>
        <dbReference type="ARBA" id="ARBA00022967"/>
    </source>
</evidence>
<keyword evidence="3 8" id="KW-1003">Cell membrane</keyword>
<dbReference type="PROSITE" id="PS50893">
    <property type="entry name" value="ABC_TRANSPORTER_2"/>
    <property type="match status" value="1"/>
</dbReference>
<dbReference type="InterPro" id="IPR017871">
    <property type="entry name" value="ABC_transporter-like_CS"/>
</dbReference>
<protein>
    <recommendedName>
        <fullName evidence="8">Energy-coupling factor transporter ATP-binding protein EcfA2</fullName>
        <ecNumber evidence="8">7.-.-.-</ecNumber>
    </recommendedName>
</protein>
<dbReference type="KEGG" id="aaxa:NCTC10138_00511"/>
<comment type="function">
    <text evidence="8">ATP-binding (A) component of a common energy-coupling factor (ECF) ABC-transporter complex.</text>
</comment>
<dbReference type="InterPro" id="IPR027417">
    <property type="entry name" value="P-loop_NTPase"/>
</dbReference>
<dbReference type="PROSITE" id="PS00211">
    <property type="entry name" value="ABC_TRANSPORTER_1"/>
    <property type="match status" value="1"/>
</dbReference>
<dbReference type="InterPro" id="IPR003439">
    <property type="entry name" value="ABC_transporter-like_ATP-bd"/>
</dbReference>
<keyword evidence="11" id="KW-1185">Reference proteome</keyword>
<dbReference type="NCBIfam" id="TIGR04521">
    <property type="entry name" value="ECF_ATPase_2"/>
    <property type="match status" value="1"/>
</dbReference>
<keyword evidence="5 8" id="KW-0067">ATP-binding</keyword>
<evidence type="ECO:0000256" key="7">
    <source>
        <dbReference type="ARBA" id="ARBA00023136"/>
    </source>
</evidence>
<gene>
    <name evidence="10" type="primary">ecfA2</name>
    <name evidence="10" type="ORF">NCTC10138_00511</name>
</gene>
<evidence type="ECO:0000256" key="2">
    <source>
        <dbReference type="ARBA" id="ARBA00022448"/>
    </source>
</evidence>
<evidence type="ECO:0000313" key="11">
    <source>
        <dbReference type="Proteomes" id="UP000289841"/>
    </source>
</evidence>
<dbReference type="PANTHER" id="PTHR43553">
    <property type="entry name" value="HEAVY METAL TRANSPORTER"/>
    <property type="match status" value="1"/>
</dbReference>
<feature type="domain" description="ABC transporter" evidence="9">
    <location>
        <begin position="3"/>
        <end position="245"/>
    </location>
</feature>
<dbReference type="PANTHER" id="PTHR43553:SF27">
    <property type="entry name" value="ENERGY-COUPLING FACTOR TRANSPORTER ATP-BINDING PROTEIN ECFA2"/>
    <property type="match status" value="1"/>
</dbReference>
<evidence type="ECO:0000259" key="9">
    <source>
        <dbReference type="PROSITE" id="PS50893"/>
    </source>
</evidence>
<reference evidence="10 11" key="1">
    <citation type="submission" date="2019-01" db="EMBL/GenBank/DDBJ databases">
        <authorList>
            <consortium name="Pathogen Informatics"/>
        </authorList>
    </citation>
    <scope>NUCLEOTIDE SEQUENCE [LARGE SCALE GENOMIC DNA]</scope>
    <source>
        <strain evidence="10 11">NCTC10138</strain>
    </source>
</reference>
<dbReference type="SMART" id="SM00382">
    <property type="entry name" value="AAA"/>
    <property type="match status" value="1"/>
</dbReference>
<dbReference type="InterPro" id="IPR015856">
    <property type="entry name" value="ABC_transpr_CbiO/EcfA_su"/>
</dbReference>
<evidence type="ECO:0000256" key="4">
    <source>
        <dbReference type="ARBA" id="ARBA00022741"/>
    </source>
</evidence>
<dbReference type="AlphaFoldDB" id="A0A449BCI0"/>
<keyword evidence="7 8" id="KW-0472">Membrane</keyword>
<dbReference type="EC" id="7.-.-.-" evidence="8"/>
<comment type="similarity">
    <text evidence="8">Belongs to the ABC transporter superfamily. Energy-coupling factor EcfA family.</text>
</comment>
<comment type="subunit">
    <text evidence="8">Forms a stable energy-coupling factor (ECF) transporter complex composed of 2 membrane-embedded substrate-binding proteins (S component), 2 ATP-binding proteins (A component) and 2 transmembrane proteins (T component).</text>
</comment>
<dbReference type="GO" id="GO:0016887">
    <property type="term" value="F:ATP hydrolysis activity"/>
    <property type="evidence" value="ECO:0007669"/>
    <property type="project" value="InterPro"/>
</dbReference>
<dbReference type="GO" id="GO:0042626">
    <property type="term" value="F:ATPase-coupled transmembrane transporter activity"/>
    <property type="evidence" value="ECO:0007669"/>
    <property type="project" value="TreeGrafter"/>
</dbReference>
<dbReference type="OrthoDB" id="9784332at2"/>
<comment type="subcellular location">
    <subcellularLocation>
        <location evidence="1 8">Cell membrane</location>
        <topology evidence="1 8">Peripheral membrane protein</topology>
    </subcellularLocation>
</comment>
<name>A0A449BCI0_HAPAX</name>
<evidence type="ECO:0000313" key="10">
    <source>
        <dbReference type="EMBL" id="VEU80154.1"/>
    </source>
</evidence>
<proteinExistence type="inferred from homology"/>
<dbReference type="SUPFAM" id="SSF52540">
    <property type="entry name" value="P-loop containing nucleoside triphosphate hydrolases"/>
    <property type="match status" value="1"/>
</dbReference>
<dbReference type="InterPro" id="IPR003593">
    <property type="entry name" value="AAA+_ATPase"/>
</dbReference>
<dbReference type="Pfam" id="PF00005">
    <property type="entry name" value="ABC_tran"/>
    <property type="match status" value="1"/>
</dbReference>
<dbReference type="CDD" id="cd03225">
    <property type="entry name" value="ABC_cobalt_CbiO_domain1"/>
    <property type="match status" value="1"/>
</dbReference>
<dbReference type="Proteomes" id="UP000289841">
    <property type="component" value="Chromosome"/>
</dbReference>
<keyword evidence="10" id="KW-0378">Hydrolase</keyword>
<dbReference type="EMBL" id="LR215048">
    <property type="protein sequence ID" value="VEU80154.1"/>
    <property type="molecule type" value="Genomic_DNA"/>
</dbReference>
<keyword evidence="6" id="KW-1278">Translocase</keyword>
<keyword evidence="2 8" id="KW-0813">Transport</keyword>
<dbReference type="STRING" id="1278311.GCA_000428705_00863"/>
<dbReference type="FunFam" id="3.40.50.300:FF:000224">
    <property type="entry name" value="Energy-coupling factor transporter ATP-binding protein EcfA"/>
    <property type="match status" value="1"/>
</dbReference>
<evidence type="ECO:0000256" key="8">
    <source>
        <dbReference type="RuleBase" id="RU365104"/>
    </source>
</evidence>
<evidence type="ECO:0000256" key="1">
    <source>
        <dbReference type="ARBA" id="ARBA00004202"/>
    </source>
</evidence>
<evidence type="ECO:0000256" key="5">
    <source>
        <dbReference type="ARBA" id="ARBA00022840"/>
    </source>
</evidence>